<proteinExistence type="predicted"/>
<accession>A0A6J7LIJ8</accession>
<gene>
    <name evidence="1" type="ORF">UFOPK3889_00306</name>
</gene>
<protein>
    <submittedName>
        <fullName evidence="1">Unannotated protein</fullName>
    </submittedName>
</protein>
<name>A0A6J7LIJ8_9ZZZZ</name>
<dbReference type="AlphaFoldDB" id="A0A6J7LIJ8"/>
<reference evidence="1" key="1">
    <citation type="submission" date="2020-05" db="EMBL/GenBank/DDBJ databases">
        <authorList>
            <person name="Chiriac C."/>
            <person name="Salcher M."/>
            <person name="Ghai R."/>
            <person name="Kavagutti S V."/>
        </authorList>
    </citation>
    <scope>NUCLEOTIDE SEQUENCE</scope>
</reference>
<dbReference type="EMBL" id="CAFBNZ010000035">
    <property type="protein sequence ID" value="CAB4968186.1"/>
    <property type="molecule type" value="Genomic_DNA"/>
</dbReference>
<organism evidence="1">
    <name type="scientific">freshwater metagenome</name>
    <dbReference type="NCBI Taxonomy" id="449393"/>
    <lineage>
        <taxon>unclassified sequences</taxon>
        <taxon>metagenomes</taxon>
        <taxon>ecological metagenomes</taxon>
    </lineage>
</organism>
<dbReference type="AntiFam" id="ANF00222">
    <property type="entry name" value="Shadow ORF (opposite groL1)"/>
</dbReference>
<evidence type="ECO:0000313" key="1">
    <source>
        <dbReference type="EMBL" id="CAB4968186.1"/>
    </source>
</evidence>
<sequence length="242" mass="27139">MLLFFQLDFSGCANLEDCNAAGQLGETLLQFFAVVIRISVFDFSLDLIDTTLDVAIIATTFDQCGLVFGDDHLFGFTQKIKGCSFQLQANFFADDLTTGEDGNVLQHGLAALTKTRSLDSNRLEGATDLVNHQCGKSFSVNIFSDDHQRTTGLHDLFQDWQHVTDGRDLRRHQQDVRVFKNNFHPLRVSHEVGRDIALVETHSFNKIHFHTEGLAFFDGDHSVFADLVNGVRNHRADFSISS</sequence>